<evidence type="ECO:0000313" key="1">
    <source>
        <dbReference type="EMBL" id="KAJ5369461.1"/>
    </source>
</evidence>
<sequence>MPVIPVHVHVSVPSRPTSPGSTGNQFTDQKDYLLLESARHAGLVHSRVDLVTGFLDQAPYILRLLQTKGEQDAQSSECYIPACFTERINRLIGVVVLLRTNLRETTINAEEAALIFEQIHMHLHRLTFSTDRCGHPTVGADYMALRITEVYRPSTREDGYSGLLQSEPYLLWKLLESTGRDCATCQDTEGPCAL</sequence>
<dbReference type="Proteomes" id="UP001147747">
    <property type="component" value="Unassembled WGS sequence"/>
</dbReference>
<keyword evidence="2" id="KW-1185">Reference proteome</keyword>
<organism evidence="1 2">
    <name type="scientific">Penicillium cosmopolitanum</name>
    <dbReference type="NCBI Taxonomy" id="1131564"/>
    <lineage>
        <taxon>Eukaryota</taxon>
        <taxon>Fungi</taxon>
        <taxon>Dikarya</taxon>
        <taxon>Ascomycota</taxon>
        <taxon>Pezizomycotina</taxon>
        <taxon>Eurotiomycetes</taxon>
        <taxon>Eurotiomycetidae</taxon>
        <taxon>Eurotiales</taxon>
        <taxon>Aspergillaceae</taxon>
        <taxon>Penicillium</taxon>
    </lineage>
</organism>
<comment type="caution">
    <text evidence="1">The sequence shown here is derived from an EMBL/GenBank/DDBJ whole genome shotgun (WGS) entry which is preliminary data.</text>
</comment>
<gene>
    <name evidence="1" type="ORF">N7509_014073</name>
</gene>
<reference evidence="1" key="1">
    <citation type="submission" date="2022-12" db="EMBL/GenBank/DDBJ databases">
        <authorList>
            <person name="Petersen C."/>
        </authorList>
    </citation>
    <scope>NUCLEOTIDE SEQUENCE</scope>
    <source>
        <strain evidence="1">IBT 29677</strain>
    </source>
</reference>
<dbReference type="EMBL" id="JAPZBU010000013">
    <property type="protein sequence ID" value="KAJ5369461.1"/>
    <property type="molecule type" value="Genomic_DNA"/>
</dbReference>
<dbReference type="AlphaFoldDB" id="A0A9W9V7T3"/>
<accession>A0A9W9V7T3</accession>
<dbReference type="RefSeq" id="XP_056480699.1">
    <property type="nucleotide sequence ID" value="XM_056638710.1"/>
</dbReference>
<evidence type="ECO:0000313" key="2">
    <source>
        <dbReference type="Proteomes" id="UP001147747"/>
    </source>
</evidence>
<proteinExistence type="predicted"/>
<name>A0A9W9V7T3_9EURO</name>
<dbReference type="GeneID" id="81377690"/>
<reference evidence="1" key="2">
    <citation type="journal article" date="2023" name="IMA Fungus">
        <title>Comparative genomic study of the Penicillium genus elucidates a diverse pangenome and 15 lateral gene transfer events.</title>
        <authorList>
            <person name="Petersen C."/>
            <person name="Sorensen T."/>
            <person name="Nielsen M.R."/>
            <person name="Sondergaard T.E."/>
            <person name="Sorensen J.L."/>
            <person name="Fitzpatrick D.A."/>
            <person name="Frisvad J.C."/>
            <person name="Nielsen K.L."/>
        </authorList>
    </citation>
    <scope>NUCLEOTIDE SEQUENCE</scope>
    <source>
        <strain evidence="1">IBT 29677</strain>
    </source>
</reference>
<protein>
    <submittedName>
        <fullName evidence="1">Uncharacterized protein</fullName>
    </submittedName>
</protein>